<name>A0ACC0Y1C2_9ROSI</name>
<dbReference type="EMBL" id="CM047744">
    <property type="protein sequence ID" value="KAJ0027136.1"/>
    <property type="molecule type" value="Genomic_DNA"/>
</dbReference>
<protein>
    <submittedName>
        <fullName evidence="1">Uncharacterized protein</fullName>
    </submittedName>
</protein>
<evidence type="ECO:0000313" key="1">
    <source>
        <dbReference type="EMBL" id="KAJ0027136.1"/>
    </source>
</evidence>
<comment type="caution">
    <text evidence="1">The sequence shown here is derived from an EMBL/GenBank/DDBJ whole genome shotgun (WGS) entry which is preliminary data.</text>
</comment>
<sequence length="529" mass="61061">MLLERLGECATESCQKQLAFHQLGVVMLERNEYKDAQNWFKAAVEAGHIYSTVGVARTKFKRGHKYSAYKLMNSLISDYNPVGWMYQERSLYCIGKEKMMDLSTATELDPTLSYPYKYRAVLLVEENKFQEAISEINRIIGFKVSPDCLELRAWISIALKDYEGALRDVRALLTLDPTYMMFYRQLHCDKVVDTLQPLVQQWSQADCWMQLYDRWSSVDDIGCLAVVHHMLANDPGKSLLWFRQSLLLFRLNFQKSAMHSLRWARNHSTSEYERLVYEGWLLYDSGHREEALAKAEESIAIQRSFEAFFLKAYALSNSSTDTESLIYVTQLYEEALRCPSDGLRKGQALYNLGNVYIDCEKLDLAADCFMNAINIKHTRAHEGLAKVYYLKNQRKAAYDEMTKLIEKALKKATGYEKRAEYCDPDAAKSDLSMATQLDPTRTFPYRYRAAVLMDGHKEAEAMTELSKIIAFKPDLLLLLLQRASFHDSMGDFISTKRDCEAALCLDPSRDLALELYNKAQERLDEQQQK</sequence>
<dbReference type="Proteomes" id="UP001163603">
    <property type="component" value="Chromosome 9"/>
</dbReference>
<gene>
    <name evidence="1" type="ORF">Pint_34919</name>
</gene>
<organism evidence="1 2">
    <name type="scientific">Pistacia integerrima</name>
    <dbReference type="NCBI Taxonomy" id="434235"/>
    <lineage>
        <taxon>Eukaryota</taxon>
        <taxon>Viridiplantae</taxon>
        <taxon>Streptophyta</taxon>
        <taxon>Embryophyta</taxon>
        <taxon>Tracheophyta</taxon>
        <taxon>Spermatophyta</taxon>
        <taxon>Magnoliopsida</taxon>
        <taxon>eudicotyledons</taxon>
        <taxon>Gunneridae</taxon>
        <taxon>Pentapetalae</taxon>
        <taxon>rosids</taxon>
        <taxon>malvids</taxon>
        <taxon>Sapindales</taxon>
        <taxon>Anacardiaceae</taxon>
        <taxon>Pistacia</taxon>
    </lineage>
</organism>
<proteinExistence type="predicted"/>
<keyword evidence="2" id="KW-1185">Reference proteome</keyword>
<accession>A0ACC0Y1C2</accession>
<reference evidence="2" key="1">
    <citation type="journal article" date="2023" name="G3 (Bethesda)">
        <title>Genome assembly and association tests identify interacting loci associated with vigor, precocity, and sex in interspecific pistachio rootstocks.</title>
        <authorList>
            <person name="Palmer W."/>
            <person name="Jacygrad E."/>
            <person name="Sagayaradj S."/>
            <person name="Cavanaugh K."/>
            <person name="Han R."/>
            <person name="Bertier L."/>
            <person name="Beede B."/>
            <person name="Kafkas S."/>
            <person name="Golino D."/>
            <person name="Preece J."/>
            <person name="Michelmore R."/>
        </authorList>
    </citation>
    <scope>NUCLEOTIDE SEQUENCE [LARGE SCALE GENOMIC DNA]</scope>
</reference>
<evidence type="ECO:0000313" key="2">
    <source>
        <dbReference type="Proteomes" id="UP001163603"/>
    </source>
</evidence>